<sequence length="135" mass="14985">MASISLFEASSWFARVDALITVDPANIHLISPTTSKDHLSSKKGRPDFHCRLRAIQESKNVFSGHPQPGFQNLSMSVSRVTKDGTILDLQDVFQRFIFDTTLVITTRSDPQSLSIDMPQVEFAIVVEYVGEAMVG</sequence>
<reference evidence="1" key="1">
    <citation type="submission" date="2018-11" db="EMBL/GenBank/DDBJ databases">
        <authorList>
            <consortium name="Genoscope - CEA"/>
            <person name="William W."/>
        </authorList>
    </citation>
    <scope>NUCLEOTIDE SEQUENCE</scope>
</reference>
<accession>A0A3P6B0K3</accession>
<protein>
    <submittedName>
        <fullName evidence="1">Uncharacterized protein</fullName>
    </submittedName>
</protein>
<dbReference type="EMBL" id="LR031872">
    <property type="protein sequence ID" value="VDC98472.1"/>
    <property type="molecule type" value="Genomic_DNA"/>
</dbReference>
<evidence type="ECO:0000313" key="1">
    <source>
        <dbReference type="EMBL" id="VDC98472.1"/>
    </source>
</evidence>
<proteinExistence type="predicted"/>
<dbReference type="AlphaFoldDB" id="A0A3P6B0K3"/>
<gene>
    <name evidence="1" type="ORF">BOLC3T20055H</name>
</gene>
<name>A0A3P6B0K3_BRAOL</name>
<organism evidence="1">
    <name type="scientific">Brassica oleracea</name>
    <name type="common">Wild cabbage</name>
    <dbReference type="NCBI Taxonomy" id="3712"/>
    <lineage>
        <taxon>Eukaryota</taxon>
        <taxon>Viridiplantae</taxon>
        <taxon>Streptophyta</taxon>
        <taxon>Embryophyta</taxon>
        <taxon>Tracheophyta</taxon>
        <taxon>Spermatophyta</taxon>
        <taxon>Magnoliopsida</taxon>
        <taxon>eudicotyledons</taxon>
        <taxon>Gunneridae</taxon>
        <taxon>Pentapetalae</taxon>
        <taxon>rosids</taxon>
        <taxon>malvids</taxon>
        <taxon>Brassicales</taxon>
        <taxon>Brassicaceae</taxon>
        <taxon>Brassiceae</taxon>
        <taxon>Brassica</taxon>
    </lineage>
</organism>